<accession>A0A833SF83</accession>
<dbReference type="EMBL" id="WSZM01000149">
    <property type="protein sequence ID" value="KAF4040261.1"/>
    <property type="molecule type" value="Genomic_DNA"/>
</dbReference>
<dbReference type="AlphaFoldDB" id="A0A833SF83"/>
<comment type="caution">
    <text evidence="1">The sequence shown here is derived from an EMBL/GenBank/DDBJ whole genome shotgun (WGS) entry which is preliminary data.</text>
</comment>
<name>A0A833SF83_PHYIN</name>
<proteinExistence type="predicted"/>
<protein>
    <submittedName>
        <fullName evidence="1">Uncharacterized protein</fullName>
    </submittedName>
</protein>
<dbReference type="Proteomes" id="UP000602510">
    <property type="component" value="Unassembled WGS sequence"/>
</dbReference>
<organism evidence="1 2">
    <name type="scientific">Phytophthora infestans</name>
    <name type="common">Potato late blight agent</name>
    <name type="synonym">Botrytis infestans</name>
    <dbReference type="NCBI Taxonomy" id="4787"/>
    <lineage>
        <taxon>Eukaryota</taxon>
        <taxon>Sar</taxon>
        <taxon>Stramenopiles</taxon>
        <taxon>Oomycota</taxon>
        <taxon>Peronosporomycetes</taxon>
        <taxon>Peronosporales</taxon>
        <taxon>Peronosporaceae</taxon>
        <taxon>Phytophthora</taxon>
    </lineage>
</organism>
<reference evidence="1" key="1">
    <citation type="submission" date="2020-04" db="EMBL/GenBank/DDBJ databases">
        <title>Hybrid Assembly of Korean Phytophthora infestans isolates.</title>
        <authorList>
            <person name="Prokchorchik M."/>
            <person name="Lee Y."/>
            <person name="Seo J."/>
            <person name="Cho J.-H."/>
            <person name="Park Y.-E."/>
            <person name="Jang D.-C."/>
            <person name="Im J.-S."/>
            <person name="Choi J.-G."/>
            <person name="Park H.-J."/>
            <person name="Lee G.-B."/>
            <person name="Lee Y.-G."/>
            <person name="Hong S.-Y."/>
            <person name="Cho K."/>
            <person name="Sohn K.H."/>
        </authorList>
    </citation>
    <scope>NUCLEOTIDE SEQUENCE</scope>
    <source>
        <strain evidence="1">KR_1_A1</strain>
    </source>
</reference>
<evidence type="ECO:0000313" key="1">
    <source>
        <dbReference type="EMBL" id="KAF4040261.1"/>
    </source>
</evidence>
<evidence type="ECO:0000313" key="2">
    <source>
        <dbReference type="Proteomes" id="UP000602510"/>
    </source>
</evidence>
<sequence>MPLNTGTIIVAIHGVKWTEAEGVEFVEALGVVSSLLCGKCKGLTSAPTFKVDRVRVIFTMISDEAMDKSVDSTSICAVAAILSV</sequence>
<gene>
    <name evidence="1" type="ORF">GN244_ATG07450</name>
</gene>
<keyword evidence="2" id="KW-1185">Reference proteome</keyword>